<dbReference type="Gene3D" id="2.40.440.10">
    <property type="entry name" value="L,D-transpeptidase catalytic domain-like"/>
    <property type="match status" value="1"/>
</dbReference>
<comment type="pathway">
    <text evidence="1 6">Cell wall biogenesis; peptidoglycan biosynthesis.</text>
</comment>
<dbReference type="GO" id="GO:0071555">
    <property type="term" value="P:cell wall organization"/>
    <property type="evidence" value="ECO:0007669"/>
    <property type="project" value="UniProtKB-UniRule"/>
</dbReference>
<dbReference type="GO" id="GO:0071972">
    <property type="term" value="F:peptidoglycan L,D-transpeptidase activity"/>
    <property type="evidence" value="ECO:0007669"/>
    <property type="project" value="TreeGrafter"/>
</dbReference>
<keyword evidence="8" id="KW-0812">Transmembrane</keyword>
<evidence type="ECO:0000313" key="10">
    <source>
        <dbReference type="EMBL" id="KRL87357.1"/>
    </source>
</evidence>
<dbReference type="CDD" id="cd16913">
    <property type="entry name" value="YkuD_like"/>
    <property type="match status" value="1"/>
</dbReference>
<dbReference type="GO" id="GO:0005576">
    <property type="term" value="C:extracellular region"/>
    <property type="evidence" value="ECO:0007669"/>
    <property type="project" value="TreeGrafter"/>
</dbReference>
<evidence type="ECO:0000256" key="3">
    <source>
        <dbReference type="ARBA" id="ARBA00022960"/>
    </source>
</evidence>
<organism evidence="10 11">
    <name type="scientific">Lacticaseibacillus pantheris DSM 15945 = JCM 12539 = NBRC 106106</name>
    <dbReference type="NCBI Taxonomy" id="1423783"/>
    <lineage>
        <taxon>Bacteria</taxon>
        <taxon>Bacillati</taxon>
        <taxon>Bacillota</taxon>
        <taxon>Bacilli</taxon>
        <taxon>Lactobacillales</taxon>
        <taxon>Lactobacillaceae</taxon>
        <taxon>Lacticaseibacillus</taxon>
    </lineage>
</organism>
<dbReference type="PANTHER" id="PTHR30582">
    <property type="entry name" value="L,D-TRANSPEPTIDASE"/>
    <property type="match status" value="1"/>
</dbReference>
<evidence type="ECO:0000259" key="9">
    <source>
        <dbReference type="PROSITE" id="PS52029"/>
    </source>
</evidence>
<evidence type="ECO:0000256" key="6">
    <source>
        <dbReference type="PROSITE-ProRule" id="PRU01373"/>
    </source>
</evidence>
<keyword evidence="4 6" id="KW-0573">Peptidoglycan synthesis</keyword>
<keyword evidence="10" id="KW-0378">Hydrolase</keyword>
<evidence type="ECO:0000256" key="4">
    <source>
        <dbReference type="ARBA" id="ARBA00022984"/>
    </source>
</evidence>
<keyword evidence="8" id="KW-0472">Membrane</keyword>
<dbReference type="GO" id="GO:0008360">
    <property type="term" value="P:regulation of cell shape"/>
    <property type="evidence" value="ECO:0007669"/>
    <property type="project" value="UniProtKB-UniRule"/>
</dbReference>
<dbReference type="Pfam" id="PF03734">
    <property type="entry name" value="YkuD"/>
    <property type="match status" value="1"/>
</dbReference>
<evidence type="ECO:0000256" key="8">
    <source>
        <dbReference type="SAM" id="Phobius"/>
    </source>
</evidence>
<dbReference type="GO" id="GO:0018104">
    <property type="term" value="P:peptidoglycan-protein cross-linking"/>
    <property type="evidence" value="ECO:0007669"/>
    <property type="project" value="TreeGrafter"/>
</dbReference>
<feature type="transmembrane region" description="Helical" evidence="8">
    <location>
        <begin position="12"/>
        <end position="35"/>
    </location>
</feature>
<dbReference type="PANTHER" id="PTHR30582:SF2">
    <property type="entry name" value="L,D-TRANSPEPTIDASE YCIB-RELATED"/>
    <property type="match status" value="1"/>
</dbReference>
<evidence type="ECO:0000256" key="5">
    <source>
        <dbReference type="ARBA" id="ARBA00023316"/>
    </source>
</evidence>
<feature type="active site" description="Nucleophile" evidence="6">
    <location>
        <position position="196"/>
    </location>
</feature>
<proteinExistence type="predicted"/>
<dbReference type="SUPFAM" id="SSF141523">
    <property type="entry name" value="L,D-transpeptidase catalytic domain-like"/>
    <property type="match status" value="1"/>
</dbReference>
<evidence type="ECO:0000256" key="2">
    <source>
        <dbReference type="ARBA" id="ARBA00022679"/>
    </source>
</evidence>
<comment type="caution">
    <text evidence="10">The sequence shown here is derived from an EMBL/GenBank/DDBJ whole genome shotgun (WGS) entry which is preliminary data.</text>
</comment>
<dbReference type="OrthoDB" id="177750at2"/>
<gene>
    <name evidence="10" type="ORF">FC50_GL002334</name>
</gene>
<feature type="domain" description="L,D-TPase catalytic" evidence="9">
    <location>
        <begin position="92"/>
        <end position="220"/>
    </location>
</feature>
<feature type="active site" description="Proton donor/acceptor" evidence="6">
    <location>
        <position position="168"/>
    </location>
</feature>
<feature type="region of interest" description="Disordered" evidence="7">
    <location>
        <begin position="46"/>
        <end position="68"/>
    </location>
</feature>
<dbReference type="STRING" id="1423783.FC50_GL002334"/>
<keyword evidence="10" id="KW-0121">Carboxypeptidase</keyword>
<reference evidence="10 11" key="1">
    <citation type="journal article" date="2015" name="Genome Announc.">
        <title>Expanding the biotechnology potential of lactobacilli through comparative genomics of 213 strains and associated genera.</title>
        <authorList>
            <person name="Sun Z."/>
            <person name="Harris H.M."/>
            <person name="McCann A."/>
            <person name="Guo C."/>
            <person name="Argimon S."/>
            <person name="Zhang W."/>
            <person name="Yang X."/>
            <person name="Jeffery I.B."/>
            <person name="Cooney J.C."/>
            <person name="Kagawa T.F."/>
            <person name="Liu W."/>
            <person name="Song Y."/>
            <person name="Salvetti E."/>
            <person name="Wrobel A."/>
            <person name="Rasinkangas P."/>
            <person name="Parkhill J."/>
            <person name="Rea M.C."/>
            <person name="O'Sullivan O."/>
            <person name="Ritari J."/>
            <person name="Douillard F.P."/>
            <person name="Paul Ross R."/>
            <person name="Yang R."/>
            <person name="Briner A.E."/>
            <person name="Felis G.E."/>
            <person name="de Vos W.M."/>
            <person name="Barrangou R."/>
            <person name="Klaenhammer T.R."/>
            <person name="Caufield P.W."/>
            <person name="Cui Y."/>
            <person name="Zhang H."/>
            <person name="O'Toole P.W."/>
        </authorList>
    </citation>
    <scope>NUCLEOTIDE SEQUENCE [LARGE SCALE GENOMIC DNA]</scope>
    <source>
        <strain evidence="10 11">DSM 15945</strain>
    </source>
</reference>
<accession>A0A0R1U1Y1</accession>
<dbReference type="InterPro" id="IPR005490">
    <property type="entry name" value="LD_TPept_cat_dom"/>
</dbReference>
<dbReference type="Proteomes" id="UP000051922">
    <property type="component" value="Unassembled WGS sequence"/>
</dbReference>
<dbReference type="InterPro" id="IPR050979">
    <property type="entry name" value="LD-transpeptidase"/>
</dbReference>
<keyword evidence="5 6" id="KW-0961">Cell wall biogenesis/degradation</keyword>
<keyword evidence="10" id="KW-0645">Protease</keyword>
<name>A0A0R1U1Y1_9LACO</name>
<keyword evidence="8" id="KW-1133">Transmembrane helix</keyword>
<dbReference type="EMBL" id="AZFJ01000024">
    <property type="protein sequence ID" value="KRL87357.1"/>
    <property type="molecule type" value="Genomic_DNA"/>
</dbReference>
<evidence type="ECO:0000256" key="1">
    <source>
        <dbReference type="ARBA" id="ARBA00004752"/>
    </source>
</evidence>
<dbReference type="RefSeq" id="WP_056956307.1">
    <property type="nucleotide sequence ID" value="NZ_AZFJ01000024.1"/>
</dbReference>
<evidence type="ECO:0000313" key="11">
    <source>
        <dbReference type="Proteomes" id="UP000051922"/>
    </source>
</evidence>
<dbReference type="UniPathway" id="UPA00219"/>
<dbReference type="GO" id="GO:0016740">
    <property type="term" value="F:transferase activity"/>
    <property type="evidence" value="ECO:0007669"/>
    <property type="project" value="UniProtKB-KW"/>
</dbReference>
<dbReference type="InterPro" id="IPR038063">
    <property type="entry name" value="Transpep_catalytic_dom"/>
</dbReference>
<keyword evidence="11" id="KW-1185">Reference proteome</keyword>
<protein>
    <submittedName>
        <fullName evidence="10">D-alanyl-d-alanine carboxypeptidase</fullName>
    </submittedName>
</protein>
<evidence type="ECO:0000256" key="7">
    <source>
        <dbReference type="SAM" id="MobiDB-lite"/>
    </source>
</evidence>
<keyword evidence="3 6" id="KW-0133">Cell shape</keyword>
<dbReference type="AlphaFoldDB" id="A0A0R1U1Y1"/>
<dbReference type="PATRIC" id="fig|1423783.4.peg.2390"/>
<dbReference type="PROSITE" id="PS52029">
    <property type="entry name" value="LD_TPASE"/>
    <property type="match status" value="1"/>
</dbReference>
<keyword evidence="2" id="KW-0808">Transferase</keyword>
<feature type="compositionally biased region" description="Low complexity" evidence="7">
    <location>
        <begin position="46"/>
        <end position="62"/>
    </location>
</feature>
<sequence length="220" mass="24146">MLGQKKHRQIARAWLITICVVIAIVAVGSVGAYAIGAQRAEATASAVKKSSQSSAKSSSSTTKTKKTTVKTVDYTKPSESKAYPDVNKYPNLWIRVSTEKQRTYIMNGDKVLYTMYCSTGMTNSTDTATPHGTYYVQAERGETFYNAQEEEGANYYTSWSGHGSLLFHTVPIDVNGNYIKSEAAKLGKKGGASHGCVRLTIPDAKWIYTNIKYNTKVVID</sequence>